<dbReference type="Pfam" id="PF00440">
    <property type="entry name" value="TetR_N"/>
    <property type="match status" value="1"/>
</dbReference>
<dbReference type="AlphaFoldDB" id="A0A846U4A5"/>
<dbReference type="SUPFAM" id="SSF46689">
    <property type="entry name" value="Homeodomain-like"/>
    <property type="match status" value="1"/>
</dbReference>
<organism evidence="4 5">
    <name type="scientific">Kocuria subflava</name>
    <dbReference type="NCBI Taxonomy" id="1736139"/>
    <lineage>
        <taxon>Bacteria</taxon>
        <taxon>Bacillati</taxon>
        <taxon>Actinomycetota</taxon>
        <taxon>Actinomycetes</taxon>
        <taxon>Micrococcales</taxon>
        <taxon>Micrococcaceae</taxon>
        <taxon>Kocuria</taxon>
    </lineage>
</organism>
<dbReference type="InterPro" id="IPR001647">
    <property type="entry name" value="HTH_TetR"/>
</dbReference>
<dbReference type="GO" id="GO:0003677">
    <property type="term" value="F:DNA binding"/>
    <property type="evidence" value="ECO:0007669"/>
    <property type="project" value="UniProtKB-UniRule"/>
</dbReference>
<dbReference type="InterPro" id="IPR009057">
    <property type="entry name" value="Homeodomain-like_sf"/>
</dbReference>
<dbReference type="PROSITE" id="PS50977">
    <property type="entry name" value="HTH_TETR_2"/>
    <property type="match status" value="1"/>
</dbReference>
<feature type="DNA-binding region" description="H-T-H motif" evidence="2">
    <location>
        <begin position="25"/>
        <end position="44"/>
    </location>
</feature>
<evidence type="ECO:0000256" key="2">
    <source>
        <dbReference type="PROSITE-ProRule" id="PRU00335"/>
    </source>
</evidence>
<sequence>MATHRDNLVDAAIRVLSEGGSRALTHRAVDQSAEVPTGTCSNHFRTRAALVAAVADELERQDMQMAEALDVASVRSADDVADLADAFITAQLANPGPQRARLALATEPSVDLSTHHDRLRTLMVDVMSSAGLADPSSAARMAADHLNGVLLNGLMLSTRKVNPGEVAEAVRRLLGPSSV</sequence>
<dbReference type="EMBL" id="JAAVUN010000010">
    <property type="protein sequence ID" value="NKE09601.1"/>
    <property type="molecule type" value="Genomic_DNA"/>
</dbReference>
<dbReference type="Proteomes" id="UP000521379">
    <property type="component" value="Unassembled WGS sequence"/>
</dbReference>
<protein>
    <submittedName>
        <fullName evidence="4">Helix-turn-helix transcriptional regulator</fullName>
    </submittedName>
</protein>
<keyword evidence="5" id="KW-1185">Reference proteome</keyword>
<dbReference type="Gene3D" id="1.10.357.10">
    <property type="entry name" value="Tetracycline Repressor, domain 2"/>
    <property type="match status" value="1"/>
</dbReference>
<comment type="caution">
    <text evidence="4">The sequence shown here is derived from an EMBL/GenBank/DDBJ whole genome shotgun (WGS) entry which is preliminary data.</text>
</comment>
<feature type="domain" description="HTH tetR-type" evidence="3">
    <location>
        <begin position="2"/>
        <end position="62"/>
    </location>
</feature>
<evidence type="ECO:0000313" key="4">
    <source>
        <dbReference type="EMBL" id="NKE09601.1"/>
    </source>
</evidence>
<accession>A0A846U4A5</accession>
<reference evidence="4 5" key="1">
    <citation type="submission" date="2020-02" db="EMBL/GenBank/DDBJ databases">
        <authorList>
            <person name="Sun Q."/>
        </authorList>
    </citation>
    <scope>NUCLEOTIDE SEQUENCE [LARGE SCALE GENOMIC DNA]</scope>
    <source>
        <strain evidence="4 5">YIM 13062</strain>
    </source>
</reference>
<name>A0A846U4A5_9MICC</name>
<evidence type="ECO:0000259" key="3">
    <source>
        <dbReference type="PROSITE" id="PS50977"/>
    </source>
</evidence>
<gene>
    <name evidence="4" type="ORF">GTW58_06535</name>
</gene>
<evidence type="ECO:0000313" key="5">
    <source>
        <dbReference type="Proteomes" id="UP000521379"/>
    </source>
</evidence>
<keyword evidence="1 2" id="KW-0238">DNA-binding</keyword>
<proteinExistence type="predicted"/>
<evidence type="ECO:0000256" key="1">
    <source>
        <dbReference type="ARBA" id="ARBA00023125"/>
    </source>
</evidence>
<dbReference type="RefSeq" id="WP_119932717.1">
    <property type="nucleotide sequence ID" value="NZ_JAAVUN010000010.1"/>
</dbReference>